<evidence type="ECO:0000259" key="5">
    <source>
        <dbReference type="PROSITE" id="PS51078"/>
    </source>
</evidence>
<dbReference type="InterPro" id="IPR036390">
    <property type="entry name" value="WH_DNA-bd_sf"/>
</dbReference>
<keyword evidence="2 6" id="KW-0238">DNA-binding</keyword>
<keyword evidence="1" id="KW-0805">Transcription regulation</keyword>
<keyword evidence="7" id="KW-1185">Reference proteome</keyword>
<sequence>MTVQSVDRALSIIEILGEHPNGLGVMALSKELNLAKSTVHRLLHSLISRDFVYQDQENERYYLSMKLAQVSAKMIDHLDIRKIARPFIEELSERINEVVHVCIRDGNEVVYIDKVESKRTIRMYSQIGKRAMLHCTGVGKILLSGLSDQKVTEIIDSAGLPRFTKNTLTSKDAFFKEIQSIRLNGYAYDREEHEEGIYCISAPIYDYTDKIIAGFSISGPIDRIKEGIEHHHYKTYLLDTSHQISERLGYKKES</sequence>
<dbReference type="InterPro" id="IPR036388">
    <property type="entry name" value="WH-like_DNA-bd_sf"/>
</dbReference>
<dbReference type="Proteomes" id="UP001646157">
    <property type="component" value="Unassembled WGS sequence"/>
</dbReference>
<dbReference type="SUPFAM" id="SSF46785">
    <property type="entry name" value="Winged helix' DNA-binding domain"/>
    <property type="match status" value="1"/>
</dbReference>
<dbReference type="PROSITE" id="PS51078">
    <property type="entry name" value="ICLR_ED"/>
    <property type="match status" value="1"/>
</dbReference>
<dbReference type="PANTHER" id="PTHR30136:SF35">
    <property type="entry name" value="HTH-TYPE TRANSCRIPTIONAL REGULATOR RV1719"/>
    <property type="match status" value="1"/>
</dbReference>
<reference evidence="6 7" key="1">
    <citation type="submission" date="2021-01" db="EMBL/GenBank/DDBJ databases">
        <title>Genomic Encyclopedia of Type Strains, Phase IV (KMG-IV): sequencing the most valuable type-strain genomes for metagenomic binning, comparative biology and taxonomic classification.</title>
        <authorList>
            <person name="Goeker M."/>
        </authorList>
    </citation>
    <scope>NUCLEOTIDE SEQUENCE [LARGE SCALE GENOMIC DNA]</scope>
    <source>
        <strain evidence="6 7">DSM 24834</strain>
    </source>
</reference>
<dbReference type="Gene3D" id="3.30.450.40">
    <property type="match status" value="1"/>
</dbReference>
<dbReference type="PANTHER" id="PTHR30136">
    <property type="entry name" value="HELIX-TURN-HELIX TRANSCRIPTIONAL REGULATOR, ICLR FAMILY"/>
    <property type="match status" value="1"/>
</dbReference>
<feature type="domain" description="HTH iclR-type" evidence="4">
    <location>
        <begin position="3"/>
        <end position="65"/>
    </location>
</feature>
<gene>
    <name evidence="6" type="ORF">JOC86_004015</name>
</gene>
<evidence type="ECO:0000256" key="1">
    <source>
        <dbReference type="ARBA" id="ARBA00023015"/>
    </source>
</evidence>
<evidence type="ECO:0000256" key="2">
    <source>
        <dbReference type="ARBA" id="ARBA00023125"/>
    </source>
</evidence>
<dbReference type="SMART" id="SM00346">
    <property type="entry name" value="HTH_ICLR"/>
    <property type="match status" value="1"/>
</dbReference>
<comment type="caution">
    <text evidence="6">The sequence shown here is derived from an EMBL/GenBank/DDBJ whole genome shotgun (WGS) entry which is preliminary data.</text>
</comment>
<feature type="domain" description="IclR-ED" evidence="5">
    <location>
        <begin position="66"/>
        <end position="250"/>
    </location>
</feature>
<dbReference type="InterPro" id="IPR014757">
    <property type="entry name" value="Tscrpt_reg_IclR_C"/>
</dbReference>
<dbReference type="InterPro" id="IPR005471">
    <property type="entry name" value="Tscrpt_reg_IclR_N"/>
</dbReference>
<dbReference type="GO" id="GO:0003677">
    <property type="term" value="F:DNA binding"/>
    <property type="evidence" value="ECO:0007669"/>
    <property type="project" value="UniProtKB-KW"/>
</dbReference>
<dbReference type="Pfam" id="PF09339">
    <property type="entry name" value="HTH_IclR"/>
    <property type="match status" value="1"/>
</dbReference>
<evidence type="ECO:0000313" key="6">
    <source>
        <dbReference type="EMBL" id="MBM7587442.1"/>
    </source>
</evidence>
<dbReference type="EMBL" id="JAFBDZ010000004">
    <property type="protein sequence ID" value="MBM7587442.1"/>
    <property type="molecule type" value="Genomic_DNA"/>
</dbReference>
<evidence type="ECO:0000313" key="7">
    <source>
        <dbReference type="Proteomes" id="UP001646157"/>
    </source>
</evidence>
<dbReference type="InterPro" id="IPR050707">
    <property type="entry name" value="HTH_MetabolicPath_Reg"/>
</dbReference>
<evidence type="ECO:0000259" key="4">
    <source>
        <dbReference type="PROSITE" id="PS51077"/>
    </source>
</evidence>
<dbReference type="PROSITE" id="PS51077">
    <property type="entry name" value="HTH_ICLR"/>
    <property type="match status" value="1"/>
</dbReference>
<dbReference type="InterPro" id="IPR029016">
    <property type="entry name" value="GAF-like_dom_sf"/>
</dbReference>
<dbReference type="Pfam" id="PF01614">
    <property type="entry name" value="IclR_C"/>
    <property type="match status" value="1"/>
</dbReference>
<name>A0ABS2NHW8_9BACI</name>
<dbReference type="RefSeq" id="WP_205174609.1">
    <property type="nucleotide sequence ID" value="NZ_JAFBDZ010000004.1"/>
</dbReference>
<protein>
    <submittedName>
        <fullName evidence="6">DNA-binding IclR family transcriptional regulator</fullName>
    </submittedName>
</protein>
<accession>A0ABS2NHW8</accession>
<keyword evidence="3" id="KW-0804">Transcription</keyword>
<dbReference type="SUPFAM" id="SSF55781">
    <property type="entry name" value="GAF domain-like"/>
    <property type="match status" value="1"/>
</dbReference>
<proteinExistence type="predicted"/>
<evidence type="ECO:0000256" key="3">
    <source>
        <dbReference type="ARBA" id="ARBA00023163"/>
    </source>
</evidence>
<dbReference type="Gene3D" id="1.10.10.10">
    <property type="entry name" value="Winged helix-like DNA-binding domain superfamily/Winged helix DNA-binding domain"/>
    <property type="match status" value="1"/>
</dbReference>
<organism evidence="6 7">
    <name type="scientific">Rossellomorea pakistanensis</name>
    <dbReference type="NCBI Taxonomy" id="992288"/>
    <lineage>
        <taxon>Bacteria</taxon>
        <taxon>Bacillati</taxon>
        <taxon>Bacillota</taxon>
        <taxon>Bacilli</taxon>
        <taxon>Bacillales</taxon>
        <taxon>Bacillaceae</taxon>
        <taxon>Rossellomorea</taxon>
    </lineage>
</organism>